<dbReference type="InterPro" id="IPR001789">
    <property type="entry name" value="Sig_transdc_resp-reg_receiver"/>
</dbReference>
<dbReference type="Proteomes" id="UP000572984">
    <property type="component" value="Unassembled WGS sequence"/>
</dbReference>
<keyword evidence="7" id="KW-1185">Reference proteome</keyword>
<evidence type="ECO:0000259" key="5">
    <source>
        <dbReference type="PROSITE" id="PS50110"/>
    </source>
</evidence>
<evidence type="ECO:0000256" key="2">
    <source>
        <dbReference type="ARBA" id="ARBA00023015"/>
    </source>
</evidence>
<protein>
    <submittedName>
        <fullName evidence="6">Response regulator</fullName>
    </submittedName>
</protein>
<feature type="modified residue" description="4-aspartylphosphate" evidence="4">
    <location>
        <position position="61"/>
    </location>
</feature>
<keyword evidence="3" id="KW-0804">Transcription</keyword>
<dbReference type="AlphaFoldDB" id="A0A838BUA4"/>
<reference evidence="6 7" key="1">
    <citation type="submission" date="2020-07" db="EMBL/GenBank/DDBJ databases">
        <title>Draft genome and description of Microvirga mediterraneensis Marseille-Q2068 sp. nov.</title>
        <authorList>
            <person name="Boxberger M."/>
        </authorList>
    </citation>
    <scope>NUCLEOTIDE SEQUENCE [LARGE SCALE GENOMIC DNA]</scope>
    <source>
        <strain evidence="6 7">Marseille-Q2068</strain>
    </source>
</reference>
<evidence type="ECO:0000256" key="4">
    <source>
        <dbReference type="PROSITE-ProRule" id="PRU00169"/>
    </source>
</evidence>
<dbReference type="SUPFAM" id="SSF52172">
    <property type="entry name" value="CheY-like"/>
    <property type="match status" value="1"/>
</dbReference>
<name>A0A838BUA4_9HYPH</name>
<dbReference type="PANTHER" id="PTHR44591">
    <property type="entry name" value="STRESS RESPONSE REGULATOR PROTEIN 1"/>
    <property type="match status" value="1"/>
</dbReference>
<dbReference type="GO" id="GO:0000160">
    <property type="term" value="P:phosphorelay signal transduction system"/>
    <property type="evidence" value="ECO:0007669"/>
    <property type="project" value="InterPro"/>
</dbReference>
<evidence type="ECO:0000256" key="3">
    <source>
        <dbReference type="ARBA" id="ARBA00023163"/>
    </source>
</evidence>
<dbReference type="Pfam" id="PF00072">
    <property type="entry name" value="Response_reg"/>
    <property type="match status" value="1"/>
</dbReference>
<organism evidence="6 7">
    <name type="scientific">Microvirga mediterraneensis</name>
    <dbReference type="NCBI Taxonomy" id="2754695"/>
    <lineage>
        <taxon>Bacteria</taxon>
        <taxon>Pseudomonadati</taxon>
        <taxon>Pseudomonadota</taxon>
        <taxon>Alphaproteobacteria</taxon>
        <taxon>Hyphomicrobiales</taxon>
        <taxon>Methylobacteriaceae</taxon>
        <taxon>Microvirga</taxon>
    </lineage>
</organism>
<dbReference type="PANTHER" id="PTHR44591:SF3">
    <property type="entry name" value="RESPONSE REGULATORY DOMAIN-CONTAINING PROTEIN"/>
    <property type="match status" value="1"/>
</dbReference>
<evidence type="ECO:0000313" key="7">
    <source>
        <dbReference type="Proteomes" id="UP000572984"/>
    </source>
</evidence>
<dbReference type="InterPro" id="IPR011006">
    <property type="entry name" value="CheY-like_superfamily"/>
</dbReference>
<proteinExistence type="predicted"/>
<gene>
    <name evidence="6" type="ORF">H0S73_23180</name>
</gene>
<sequence>MSETDSAPRYVLVVEDEPIIRMNAVDMLEEAGFEVLEAGNADAALRLLEARAHEIAALFTDIHMPGSMDGMALVTLVAERWPDIRPFVTSGHTTFRDAEIPDHGRFLAKPYRSAQLTAIVGEAFG</sequence>
<keyword evidence="2" id="KW-0805">Transcription regulation</keyword>
<keyword evidence="1 4" id="KW-0597">Phosphoprotein</keyword>
<dbReference type="PROSITE" id="PS50110">
    <property type="entry name" value="RESPONSE_REGULATORY"/>
    <property type="match status" value="1"/>
</dbReference>
<dbReference type="Gene3D" id="3.40.50.2300">
    <property type="match status" value="1"/>
</dbReference>
<dbReference type="InterPro" id="IPR050595">
    <property type="entry name" value="Bact_response_regulator"/>
</dbReference>
<accession>A0A838BUA4</accession>
<feature type="domain" description="Response regulatory" evidence="5">
    <location>
        <begin position="10"/>
        <end position="124"/>
    </location>
</feature>
<evidence type="ECO:0000256" key="1">
    <source>
        <dbReference type="ARBA" id="ARBA00022553"/>
    </source>
</evidence>
<dbReference type="EMBL" id="JACDXJ010000002">
    <property type="protein sequence ID" value="MBA1159001.1"/>
    <property type="molecule type" value="Genomic_DNA"/>
</dbReference>
<comment type="caution">
    <text evidence="6">The sequence shown here is derived from an EMBL/GenBank/DDBJ whole genome shotgun (WGS) entry which is preliminary data.</text>
</comment>
<dbReference type="SMART" id="SM00448">
    <property type="entry name" value="REC"/>
    <property type="match status" value="1"/>
</dbReference>
<evidence type="ECO:0000313" key="6">
    <source>
        <dbReference type="EMBL" id="MBA1159001.1"/>
    </source>
</evidence>
<dbReference type="RefSeq" id="WP_181054584.1">
    <property type="nucleotide sequence ID" value="NZ_JACDXJ010000002.1"/>
</dbReference>